<accession>A4J1E1</accession>
<keyword evidence="1" id="KW-0547">Nucleotide-binding</keyword>
<dbReference type="GO" id="GO:0006355">
    <property type="term" value="P:regulation of DNA-templated transcription"/>
    <property type="evidence" value="ECO:0007669"/>
    <property type="project" value="InterPro"/>
</dbReference>
<dbReference type="InterPro" id="IPR025943">
    <property type="entry name" value="Sigma_54_int_dom_ATP-bd_2"/>
</dbReference>
<dbReference type="InterPro" id="IPR025662">
    <property type="entry name" value="Sigma_54_int_dom_ATP-bd_1"/>
</dbReference>
<dbReference type="PROSITE" id="PS00675">
    <property type="entry name" value="SIGMA54_INTERACT_1"/>
    <property type="match status" value="1"/>
</dbReference>
<dbReference type="KEGG" id="drm:Dred_0346"/>
<evidence type="ECO:0000256" key="2">
    <source>
        <dbReference type="ARBA" id="ARBA00022840"/>
    </source>
</evidence>
<dbReference type="InterPro" id="IPR027417">
    <property type="entry name" value="P-loop_NTPase"/>
</dbReference>
<dbReference type="Pfam" id="PF25601">
    <property type="entry name" value="AAA_lid_14"/>
    <property type="match status" value="1"/>
</dbReference>
<keyword evidence="3" id="KW-0805">Transcription regulation</keyword>
<dbReference type="PRINTS" id="PR01590">
    <property type="entry name" value="HTHFIS"/>
</dbReference>
<evidence type="ECO:0000256" key="1">
    <source>
        <dbReference type="ARBA" id="ARBA00022741"/>
    </source>
</evidence>
<dbReference type="Gene3D" id="3.30.450.20">
    <property type="entry name" value="PAS domain"/>
    <property type="match status" value="1"/>
</dbReference>
<evidence type="ECO:0000256" key="6">
    <source>
        <dbReference type="SAM" id="Coils"/>
    </source>
</evidence>
<keyword evidence="9" id="KW-1185">Reference proteome</keyword>
<dbReference type="InterPro" id="IPR009057">
    <property type="entry name" value="Homeodomain-like_sf"/>
</dbReference>
<dbReference type="AlphaFoldDB" id="A4J1E1"/>
<evidence type="ECO:0000313" key="9">
    <source>
        <dbReference type="Proteomes" id="UP000001556"/>
    </source>
</evidence>
<dbReference type="InterPro" id="IPR003593">
    <property type="entry name" value="AAA+_ATPase"/>
</dbReference>
<keyword evidence="4" id="KW-0238">DNA-binding</keyword>
<dbReference type="InterPro" id="IPR002078">
    <property type="entry name" value="Sigma_54_int"/>
</dbReference>
<dbReference type="PROSITE" id="PS50045">
    <property type="entry name" value="SIGMA54_INTERACT_4"/>
    <property type="match status" value="1"/>
</dbReference>
<feature type="domain" description="Sigma-54 factor interaction" evidence="7">
    <location>
        <begin position="155"/>
        <end position="385"/>
    </location>
</feature>
<keyword evidence="6" id="KW-0175">Coiled coil</keyword>
<gene>
    <name evidence="8" type="ordered locus">Dred_0346</name>
</gene>
<organism evidence="8 9">
    <name type="scientific">Desulforamulus reducens (strain ATCC BAA-1160 / DSM 100696 / MI-1)</name>
    <name type="common">Desulfotomaculum reducens</name>
    <dbReference type="NCBI Taxonomy" id="349161"/>
    <lineage>
        <taxon>Bacteria</taxon>
        <taxon>Bacillati</taxon>
        <taxon>Bacillota</taxon>
        <taxon>Clostridia</taxon>
        <taxon>Eubacteriales</taxon>
        <taxon>Peptococcaceae</taxon>
        <taxon>Desulforamulus</taxon>
    </lineage>
</organism>
<evidence type="ECO:0000313" key="8">
    <source>
        <dbReference type="EMBL" id="ABO48894.1"/>
    </source>
</evidence>
<dbReference type="PANTHER" id="PTHR32071:SF57">
    <property type="entry name" value="C4-DICARBOXYLATE TRANSPORT TRANSCRIPTIONAL REGULATORY PROTEIN DCTD"/>
    <property type="match status" value="1"/>
</dbReference>
<dbReference type="eggNOG" id="COG3829">
    <property type="taxonomic scope" value="Bacteria"/>
</dbReference>
<dbReference type="SMART" id="SM00382">
    <property type="entry name" value="AAA"/>
    <property type="match status" value="1"/>
</dbReference>
<dbReference type="CDD" id="cd00009">
    <property type="entry name" value="AAA"/>
    <property type="match status" value="1"/>
</dbReference>
<proteinExistence type="predicted"/>
<evidence type="ECO:0000259" key="7">
    <source>
        <dbReference type="PROSITE" id="PS50045"/>
    </source>
</evidence>
<dbReference type="Pfam" id="PF00158">
    <property type="entry name" value="Sigma54_activat"/>
    <property type="match status" value="1"/>
</dbReference>
<dbReference type="FunFam" id="3.40.50.300:FF:000006">
    <property type="entry name" value="DNA-binding transcriptional regulator NtrC"/>
    <property type="match status" value="1"/>
</dbReference>
<dbReference type="Gene3D" id="1.10.8.60">
    <property type="match status" value="1"/>
</dbReference>
<dbReference type="PROSITE" id="PS00676">
    <property type="entry name" value="SIGMA54_INTERACT_2"/>
    <property type="match status" value="1"/>
</dbReference>
<dbReference type="PANTHER" id="PTHR32071">
    <property type="entry name" value="TRANSCRIPTIONAL REGULATORY PROTEIN"/>
    <property type="match status" value="1"/>
</dbReference>
<dbReference type="InterPro" id="IPR058031">
    <property type="entry name" value="AAA_lid_NorR"/>
</dbReference>
<evidence type="ECO:0000256" key="5">
    <source>
        <dbReference type="ARBA" id="ARBA00023163"/>
    </source>
</evidence>
<dbReference type="InterPro" id="IPR025944">
    <property type="entry name" value="Sigma_54_int_dom_CS"/>
</dbReference>
<dbReference type="EMBL" id="CP000612">
    <property type="protein sequence ID" value="ABO48894.1"/>
    <property type="molecule type" value="Genomic_DNA"/>
</dbReference>
<dbReference type="InterPro" id="IPR035965">
    <property type="entry name" value="PAS-like_dom_sf"/>
</dbReference>
<dbReference type="SUPFAM" id="SSF46689">
    <property type="entry name" value="Homeodomain-like"/>
    <property type="match status" value="1"/>
</dbReference>
<protein>
    <submittedName>
        <fullName evidence="8">Transcriptional regulator</fullName>
    </submittedName>
</protein>
<dbReference type="HOGENOM" id="CLU_000445_8_1_9"/>
<keyword evidence="5" id="KW-0804">Transcription</keyword>
<dbReference type="InterPro" id="IPR002197">
    <property type="entry name" value="HTH_Fis"/>
</dbReference>
<dbReference type="GO" id="GO:0043565">
    <property type="term" value="F:sequence-specific DNA binding"/>
    <property type="evidence" value="ECO:0007669"/>
    <property type="project" value="InterPro"/>
</dbReference>
<dbReference type="InterPro" id="IPR000014">
    <property type="entry name" value="PAS"/>
</dbReference>
<dbReference type="Gene3D" id="1.10.10.60">
    <property type="entry name" value="Homeodomain-like"/>
    <property type="match status" value="1"/>
</dbReference>
<dbReference type="RefSeq" id="WP_011876732.1">
    <property type="nucleotide sequence ID" value="NC_009253.1"/>
</dbReference>
<evidence type="ECO:0000256" key="4">
    <source>
        <dbReference type="ARBA" id="ARBA00023125"/>
    </source>
</evidence>
<feature type="coiled-coil region" evidence="6">
    <location>
        <begin position="121"/>
        <end position="148"/>
    </location>
</feature>
<dbReference type="Gene3D" id="3.40.50.300">
    <property type="entry name" value="P-loop containing nucleotide triphosphate hydrolases"/>
    <property type="match status" value="1"/>
</dbReference>
<dbReference type="GO" id="GO:0005524">
    <property type="term" value="F:ATP binding"/>
    <property type="evidence" value="ECO:0007669"/>
    <property type="project" value="UniProtKB-KW"/>
</dbReference>
<reference evidence="8 9" key="1">
    <citation type="submission" date="2007-03" db="EMBL/GenBank/DDBJ databases">
        <title>Complete sequence of Desulfotomaculum reducens MI-1.</title>
        <authorList>
            <consortium name="US DOE Joint Genome Institute"/>
            <person name="Copeland A."/>
            <person name="Lucas S."/>
            <person name="Lapidus A."/>
            <person name="Barry K."/>
            <person name="Detter J.C."/>
            <person name="Glavina del Rio T."/>
            <person name="Hammon N."/>
            <person name="Israni S."/>
            <person name="Dalin E."/>
            <person name="Tice H."/>
            <person name="Pitluck S."/>
            <person name="Sims D."/>
            <person name="Brettin T."/>
            <person name="Bruce D."/>
            <person name="Han C."/>
            <person name="Tapia R."/>
            <person name="Schmutz J."/>
            <person name="Larimer F."/>
            <person name="Land M."/>
            <person name="Hauser L."/>
            <person name="Kyrpides N."/>
            <person name="Kim E."/>
            <person name="Tebo B.M."/>
            <person name="Richardson P."/>
        </authorList>
    </citation>
    <scope>NUCLEOTIDE SEQUENCE [LARGE SCALE GENOMIC DNA]</scope>
    <source>
        <strain evidence="8 9">MI-1</strain>
    </source>
</reference>
<dbReference type="SUPFAM" id="SSF55785">
    <property type="entry name" value="PYP-like sensor domain (PAS domain)"/>
    <property type="match status" value="1"/>
</dbReference>
<dbReference type="SUPFAM" id="SSF52540">
    <property type="entry name" value="P-loop containing nucleoside triphosphate hydrolases"/>
    <property type="match status" value="1"/>
</dbReference>
<sequence length="468" mass="53246">MNDRKRIEREFRENPVLAGVLIDNPYEGFIVVNKDGFVTFISNLYLDTINLTREDTIGKHITEVHENTKLTQVLETGKPISYDYWETKGMTLIVVRFPILNNAGDLIGAVGKAVFVDIPSGKTLANKLKQLEKEVEFYRQELYKFYNAKYTFNDMIGESDAIKKVKKIAQKIALSESTVLITGESGTGKELFAQAIHNASYRSRFPFVRINCAAVPENLLEAELFGYAEGAFTGAKKGGKPGKFELAQGGTIFLDEIGELPLSMQSKLLNVLQEREIERVGGIRTVSVDFRVIAATNRNLEDMVKEGTFRDDLYYRLNVISLKIPSLRERQDDIPLLVNYFTDKLNNKLKCSVERFTEEAMLVLSKHYWPGNIRELQNTLERVFILSDDNIISVNHLPFSIKMRKGNIIQSKRLTLDEMIDQTEKRIILDTLSNVKDDRIAAAELLGIHLSSLYRKMKKHGIKKSFTS</sequence>
<name>A4J1E1_DESRM</name>
<dbReference type="CDD" id="cd00130">
    <property type="entry name" value="PAS"/>
    <property type="match status" value="1"/>
</dbReference>
<evidence type="ECO:0000256" key="3">
    <source>
        <dbReference type="ARBA" id="ARBA00023015"/>
    </source>
</evidence>
<keyword evidence="2" id="KW-0067">ATP-binding</keyword>
<dbReference type="Proteomes" id="UP000001556">
    <property type="component" value="Chromosome"/>
</dbReference>
<dbReference type="Pfam" id="PF02954">
    <property type="entry name" value="HTH_8"/>
    <property type="match status" value="1"/>
</dbReference>
<dbReference type="PROSITE" id="PS00688">
    <property type="entry name" value="SIGMA54_INTERACT_3"/>
    <property type="match status" value="1"/>
</dbReference>